<proteinExistence type="predicted"/>
<protein>
    <submittedName>
        <fullName evidence="1">Uncharacterized protein</fullName>
    </submittedName>
</protein>
<evidence type="ECO:0000313" key="1">
    <source>
        <dbReference type="EMBL" id="CAD8151629.1"/>
    </source>
</evidence>
<organism evidence="1 2">
    <name type="scientific">Paramecium octaurelia</name>
    <dbReference type="NCBI Taxonomy" id="43137"/>
    <lineage>
        <taxon>Eukaryota</taxon>
        <taxon>Sar</taxon>
        <taxon>Alveolata</taxon>
        <taxon>Ciliophora</taxon>
        <taxon>Intramacronucleata</taxon>
        <taxon>Oligohymenophorea</taxon>
        <taxon>Peniculida</taxon>
        <taxon>Parameciidae</taxon>
        <taxon>Paramecium</taxon>
    </lineage>
</organism>
<gene>
    <name evidence="1" type="ORF">POCTA_138.1.T0250203</name>
</gene>
<keyword evidence="2" id="KW-1185">Reference proteome</keyword>
<accession>A0A8S1TKR9</accession>
<sequence>MNIFSHLKLRIKRANQEKTNTVDNPISNQEIKAENF</sequence>
<reference evidence="1" key="1">
    <citation type="submission" date="2021-01" db="EMBL/GenBank/DDBJ databases">
        <authorList>
            <consortium name="Genoscope - CEA"/>
            <person name="William W."/>
        </authorList>
    </citation>
    <scope>NUCLEOTIDE SEQUENCE</scope>
</reference>
<dbReference type="EMBL" id="CAJJDP010000025">
    <property type="protein sequence ID" value="CAD8151629.1"/>
    <property type="molecule type" value="Genomic_DNA"/>
</dbReference>
<name>A0A8S1TKR9_PAROT</name>
<dbReference type="Proteomes" id="UP000683925">
    <property type="component" value="Unassembled WGS sequence"/>
</dbReference>
<comment type="caution">
    <text evidence="1">The sequence shown here is derived from an EMBL/GenBank/DDBJ whole genome shotgun (WGS) entry which is preliminary data.</text>
</comment>
<dbReference type="AlphaFoldDB" id="A0A8S1TKR9"/>
<evidence type="ECO:0000313" key="2">
    <source>
        <dbReference type="Proteomes" id="UP000683925"/>
    </source>
</evidence>